<dbReference type="Proteomes" id="UP000502823">
    <property type="component" value="Unassembled WGS sequence"/>
</dbReference>
<gene>
    <name evidence="2" type="ORF">Cfor_02358</name>
</gene>
<keyword evidence="3" id="KW-1185">Reference proteome</keyword>
<dbReference type="PANTHER" id="PTHR14939">
    <property type="entry name" value="F-BOX ONLY PROTEIN 22"/>
    <property type="match status" value="1"/>
</dbReference>
<evidence type="ECO:0000313" key="2">
    <source>
        <dbReference type="EMBL" id="GFG38453.1"/>
    </source>
</evidence>
<dbReference type="EMBL" id="BLKM01012991">
    <property type="protein sequence ID" value="GFG38453.1"/>
    <property type="molecule type" value="Genomic_DNA"/>
</dbReference>
<dbReference type="SMART" id="SM01204">
    <property type="entry name" value="FIST_C"/>
    <property type="match status" value="1"/>
</dbReference>
<proteinExistence type="predicted"/>
<name>A0A6L2Q0M3_COPFO</name>
<dbReference type="PANTHER" id="PTHR14939:SF5">
    <property type="entry name" value="F-BOX ONLY PROTEIN 22"/>
    <property type="match status" value="1"/>
</dbReference>
<dbReference type="Pfam" id="PF10442">
    <property type="entry name" value="FIST_C"/>
    <property type="match status" value="1"/>
</dbReference>
<evidence type="ECO:0000313" key="3">
    <source>
        <dbReference type="Proteomes" id="UP000502823"/>
    </source>
</evidence>
<dbReference type="AlphaFoldDB" id="A0A6L2Q0M3"/>
<feature type="domain" description="FIST C-domain" evidence="1">
    <location>
        <begin position="206"/>
        <end position="337"/>
    </location>
</feature>
<dbReference type="InterPro" id="IPR019494">
    <property type="entry name" value="FIST_C"/>
</dbReference>
<organism evidence="2 3">
    <name type="scientific">Coptotermes formosanus</name>
    <name type="common">Formosan subterranean termite</name>
    <dbReference type="NCBI Taxonomy" id="36987"/>
    <lineage>
        <taxon>Eukaryota</taxon>
        <taxon>Metazoa</taxon>
        <taxon>Ecdysozoa</taxon>
        <taxon>Arthropoda</taxon>
        <taxon>Hexapoda</taxon>
        <taxon>Insecta</taxon>
        <taxon>Pterygota</taxon>
        <taxon>Neoptera</taxon>
        <taxon>Polyneoptera</taxon>
        <taxon>Dictyoptera</taxon>
        <taxon>Blattodea</taxon>
        <taxon>Blattoidea</taxon>
        <taxon>Termitoidae</taxon>
        <taxon>Rhinotermitidae</taxon>
        <taxon>Coptotermes</taxon>
    </lineage>
</organism>
<accession>A0A6L2Q0M3</accession>
<protein>
    <recommendedName>
        <fullName evidence="1">FIST C-domain domain-containing protein</fullName>
    </recommendedName>
</protein>
<dbReference type="OrthoDB" id="199913at2759"/>
<dbReference type="GO" id="GO:0032436">
    <property type="term" value="P:positive regulation of proteasomal ubiquitin-dependent protein catabolic process"/>
    <property type="evidence" value="ECO:0007669"/>
    <property type="project" value="TreeGrafter"/>
</dbReference>
<dbReference type="InParanoid" id="A0A6L2Q0M3"/>
<evidence type="ECO:0000259" key="1">
    <source>
        <dbReference type="SMART" id="SM01204"/>
    </source>
</evidence>
<reference evidence="3" key="1">
    <citation type="submission" date="2020-01" db="EMBL/GenBank/DDBJ databases">
        <title>Draft genome sequence of the Termite Coptotermes fromosanus.</title>
        <authorList>
            <person name="Itakura S."/>
            <person name="Yosikawa Y."/>
            <person name="Umezawa K."/>
        </authorList>
    </citation>
    <scope>NUCLEOTIDE SEQUENCE [LARGE SCALE GENOMIC DNA]</scope>
</reference>
<feature type="non-terminal residue" evidence="2">
    <location>
        <position position="1"/>
    </location>
</feature>
<comment type="caution">
    <text evidence="2">The sequence shown here is derived from an EMBL/GenBank/DDBJ whole genome shotgun (WGS) entry which is preliminary data.</text>
</comment>
<sequence length="390" mass="43567">TWCSAAISVRRSRTHPHWLLWHNSKHQKMPKQLYRTKHAMFPEAEFPHLAFRECVYSEPSLALMFASQAVYMEQIVCTSKSSCPAVVAGRNFEEDGHRHRVWDYVRAELQPSCPLVCLRGYGTVGTLPDLTETVELEVGRSYSVLLLPNMPGVSFHTFQLEESQVTKLQNSDPQDLNADVIEEMTRIPTGESVQCLLLFCRETTCAVPAIEHLVTLLQNRQEETMAVAGGLINDVGGVRRRCPVIVGVAFLGEGMCVASTVLDQDVATERDADKAMQELKAHTVSSYNSSIGLMFACVGRGRHHYQGKRNVESAAFRRHFPRTPLLGYFGNGEIGFKLLPDVKDNKKLADGPTRGSKKKRTDIPIIVHSYTTIMVHVAFTGGKTSNHNNR</sequence>
<dbReference type="GO" id="GO:0000209">
    <property type="term" value="P:protein polyubiquitination"/>
    <property type="evidence" value="ECO:0007669"/>
    <property type="project" value="TreeGrafter"/>
</dbReference>